<evidence type="ECO:0000313" key="2">
    <source>
        <dbReference type="Proteomes" id="UP000509626"/>
    </source>
</evidence>
<dbReference type="OrthoDB" id="28313at2157"/>
<gene>
    <name evidence="1" type="ORF">HUG12_21285</name>
</gene>
<geneLocation type="plasmid" evidence="1 2">
    <name>unnamed1</name>
</geneLocation>
<dbReference type="EMBL" id="CP058580">
    <property type="protein sequence ID" value="QLG64316.1"/>
    <property type="molecule type" value="Genomic_DNA"/>
</dbReference>
<dbReference type="InterPro" id="IPR036866">
    <property type="entry name" value="RibonucZ/Hydroxyglut_hydro"/>
</dbReference>
<dbReference type="Proteomes" id="UP000509626">
    <property type="component" value="Plasmid unnamed1"/>
</dbReference>
<keyword evidence="1" id="KW-0378">Hydrolase</keyword>
<dbReference type="SUPFAM" id="SSF56281">
    <property type="entry name" value="Metallo-hydrolase/oxidoreductase"/>
    <property type="match status" value="1"/>
</dbReference>
<dbReference type="Gene3D" id="3.60.15.10">
    <property type="entry name" value="Ribonuclease Z/Hydroxyacylglutathione hydrolase-like"/>
    <property type="match status" value="1"/>
</dbReference>
<protein>
    <submittedName>
        <fullName evidence="1">MBL fold metallo-hydrolase</fullName>
    </submittedName>
</protein>
<reference evidence="1 2" key="1">
    <citation type="submission" date="2020-06" db="EMBL/GenBank/DDBJ databases">
        <title>NJ-3-1, isolated from saline soil.</title>
        <authorList>
            <person name="Cui H.L."/>
            <person name="Shi X."/>
        </authorList>
    </citation>
    <scope>NUCLEOTIDE SEQUENCE [LARGE SCALE GENOMIC DNA]</scope>
    <source>
        <strain evidence="1 2">NJ-3-1</strain>
        <plasmid evidence="1 2">unnamed1</plasmid>
    </source>
</reference>
<keyword evidence="2" id="KW-1185">Reference proteome</keyword>
<keyword evidence="1" id="KW-0614">Plasmid</keyword>
<dbReference type="Pfam" id="PF13483">
    <property type="entry name" value="Lactamase_B_3"/>
    <property type="match status" value="1"/>
</dbReference>
<proteinExistence type="predicted"/>
<accession>A0A7D5QCM8</accession>
<name>A0A7D5QCM8_9EURY</name>
<dbReference type="AlphaFoldDB" id="A0A7D5QCM8"/>
<evidence type="ECO:0000313" key="1">
    <source>
        <dbReference type="EMBL" id="QLG64316.1"/>
    </source>
</evidence>
<dbReference type="RefSeq" id="WP_179270898.1">
    <property type="nucleotide sequence ID" value="NZ_CP058580.1"/>
</dbReference>
<dbReference type="KEGG" id="halu:HUG12_21285"/>
<dbReference type="GO" id="GO:0016787">
    <property type="term" value="F:hydrolase activity"/>
    <property type="evidence" value="ECO:0007669"/>
    <property type="project" value="UniProtKB-KW"/>
</dbReference>
<dbReference type="GeneID" id="56040050"/>
<organism evidence="1 2">
    <name type="scientific">Halorarum salinum</name>
    <dbReference type="NCBI Taxonomy" id="2743089"/>
    <lineage>
        <taxon>Archaea</taxon>
        <taxon>Methanobacteriati</taxon>
        <taxon>Methanobacteriota</taxon>
        <taxon>Stenosarchaea group</taxon>
        <taxon>Halobacteria</taxon>
        <taxon>Halobacteriales</taxon>
        <taxon>Haloferacaceae</taxon>
        <taxon>Halorarum</taxon>
    </lineage>
</organism>
<sequence length="453" mass="51776">MRLRHVKSSTVIVEDGDISVLCDPWMLDGAFYGSWAHYPPPAIEPEDVDVDYIYVSHIHPDHFHRETMQRLDADTPVLIHDYATDFLRQNVERLGFDVQELPHDERIHLGGDLHLNVLGADNCDPEVCGNYFGCGWWMEGASDRTTDGSTQIDSMGVFDDGENVLVNANDCRWPLSERACNVVKERYGEIDMLLMQYSAANFYPQCMDDYTPKEKREAREEVIREMYGDAEGFINALEPRYVMPFAGSYTLSGALTDRNEYVASPSRQEARDHFATSDTVEPDHTEAVLVNSGEWFDVDTGEQSAPYTPVDPTQKLQYIQNVLSEASFPHEGDEMPTVADFEELLDPAYEHFDQKRRDIQWESDTTVLLELVDGAVASLSMEGDGWEVISEREARQVDEYVRMNMDPRLLHRILKGPKYAHFNNAQIGSHIGFEKDPDVYERPLYYSMSFLHA</sequence>